<keyword evidence="1" id="KW-0131">Cell cycle</keyword>
<reference evidence="1 2" key="1">
    <citation type="submission" date="2018-04" db="EMBL/GenBank/DDBJ databases">
        <title>Micromonosporas from Atacama Desert.</title>
        <authorList>
            <person name="Carro L."/>
            <person name="Klenk H.-P."/>
            <person name="Goodfellow M."/>
        </authorList>
    </citation>
    <scope>NUCLEOTIDE SEQUENCE [LARGE SCALE GENOMIC DNA]</scope>
    <source>
        <strain evidence="1 2">LB19</strain>
    </source>
</reference>
<comment type="caution">
    <text evidence="1">The sequence shown here is derived from an EMBL/GenBank/DDBJ whole genome shotgun (WGS) entry which is preliminary data.</text>
</comment>
<accession>A0A3N9Y905</accession>
<dbReference type="Proteomes" id="UP000278981">
    <property type="component" value="Unassembled WGS sequence"/>
</dbReference>
<organism evidence="1 2">
    <name type="scientific">Micromonospora ureilytica</name>
    <dbReference type="NCBI Taxonomy" id="709868"/>
    <lineage>
        <taxon>Bacteria</taxon>
        <taxon>Bacillati</taxon>
        <taxon>Actinomycetota</taxon>
        <taxon>Actinomycetes</taxon>
        <taxon>Micromonosporales</taxon>
        <taxon>Micromonosporaceae</taxon>
        <taxon>Micromonospora</taxon>
    </lineage>
</organism>
<proteinExistence type="predicted"/>
<protein>
    <submittedName>
        <fullName evidence="1">Cell division protein FtsK</fullName>
    </submittedName>
</protein>
<dbReference type="AlphaFoldDB" id="A0A3N9Y905"/>
<dbReference type="GO" id="GO:0051301">
    <property type="term" value="P:cell division"/>
    <property type="evidence" value="ECO:0007669"/>
    <property type="project" value="UniProtKB-KW"/>
</dbReference>
<feature type="non-terminal residue" evidence="1">
    <location>
        <position position="166"/>
    </location>
</feature>
<gene>
    <name evidence="1" type="ORF">DDE19_17590</name>
</gene>
<evidence type="ECO:0000313" key="2">
    <source>
        <dbReference type="Proteomes" id="UP000278981"/>
    </source>
</evidence>
<keyword evidence="1" id="KW-0132">Cell division</keyword>
<dbReference type="EMBL" id="QDGB01000268">
    <property type="protein sequence ID" value="RQX15897.1"/>
    <property type="molecule type" value="Genomic_DNA"/>
</dbReference>
<sequence length="166" mass="16268">MGRLASAYGQAVNSHRAARAHLDNARSVLGAAPTAAAPVGANDLVARLARLGGTLATPAPGVTPLTDAPAAVRIGEASTADGGFPVLVPLGGGHHLALDTDARDPQVAGLLRALVLRLVATAPPGQVRVAGIDTAALGATFGPLRPLLDAGVLDPPATGAARVAAL</sequence>
<name>A0A3N9Y905_9ACTN</name>
<evidence type="ECO:0000313" key="1">
    <source>
        <dbReference type="EMBL" id="RQX15897.1"/>
    </source>
</evidence>